<dbReference type="PANTHER" id="PTHR22893:SF98">
    <property type="entry name" value="OXIDOREDUCTASE"/>
    <property type="match status" value="1"/>
</dbReference>
<dbReference type="Gene3D" id="3.20.20.70">
    <property type="entry name" value="Aldolase class I"/>
    <property type="match status" value="1"/>
</dbReference>
<sequence>MDCHEVHAHDDAFRSDHPGRPHAAQPHHHAPLTRCRADEGRVPNALMAEYYVQRASAGLILSEATSVTPMGVGYPDTPGIWSTDQVRGWTNVTKALHGAGGRIFLQLWHVGRISHPMYLHGEAPVAPSAIQPKGHVNLVRPLTGFDTPRALETEEIADIVDAYRTGAENAKAAGFDGVEVHAANGYLLDQFLQSSTNQRSDLYGGSLENRARLLLEVIEHIHQATHGELDISVRLGIDDCLGARGQRPELLEHVVPALEQAGVVALMGSISIRETFHYMLRADAQVQAAFIQGVRHLRQLTSLPVGFAGFTGSLAQAETLLGDQVCDLVGMSRALFADNQLVSKSLAGHADRVTACRFDGHCFRDKSNPQLDRVYCCVNEHYKRPASIRYD</sequence>
<dbReference type="Proteomes" id="UP000480410">
    <property type="component" value="Unassembled WGS sequence"/>
</dbReference>
<dbReference type="PANTHER" id="PTHR22893">
    <property type="entry name" value="NADH OXIDOREDUCTASE-RELATED"/>
    <property type="match status" value="1"/>
</dbReference>
<proteinExistence type="predicted"/>
<evidence type="ECO:0000313" key="4">
    <source>
        <dbReference type="Proteomes" id="UP000480410"/>
    </source>
</evidence>
<dbReference type="InterPro" id="IPR001155">
    <property type="entry name" value="OxRdtase_FMN_N"/>
</dbReference>
<comment type="caution">
    <text evidence="3">The sequence shown here is derived from an EMBL/GenBank/DDBJ whole genome shotgun (WGS) entry which is preliminary data.</text>
</comment>
<dbReference type="EMBL" id="JAAHBV010000080">
    <property type="protein sequence ID" value="NER59443.1"/>
    <property type="molecule type" value="Genomic_DNA"/>
</dbReference>
<evidence type="ECO:0000313" key="3">
    <source>
        <dbReference type="EMBL" id="NER59443.1"/>
    </source>
</evidence>
<evidence type="ECO:0000259" key="2">
    <source>
        <dbReference type="Pfam" id="PF00724"/>
    </source>
</evidence>
<dbReference type="InterPro" id="IPR013785">
    <property type="entry name" value="Aldolase_TIM"/>
</dbReference>
<accession>A0A6M0CSG1</accession>
<protein>
    <recommendedName>
        <fullName evidence="2">NADH:flavin oxidoreductase/NADH oxidase N-terminal domain-containing protein</fullName>
    </recommendedName>
</protein>
<dbReference type="GO" id="GO:0005829">
    <property type="term" value="C:cytosol"/>
    <property type="evidence" value="ECO:0007669"/>
    <property type="project" value="TreeGrafter"/>
</dbReference>
<dbReference type="InterPro" id="IPR045247">
    <property type="entry name" value="Oye-like"/>
</dbReference>
<feature type="compositionally biased region" description="Basic and acidic residues" evidence="1">
    <location>
        <begin position="1"/>
        <end position="19"/>
    </location>
</feature>
<name>A0A6M0CSG1_9PSED</name>
<evidence type="ECO:0000256" key="1">
    <source>
        <dbReference type="SAM" id="MobiDB-lite"/>
    </source>
</evidence>
<feature type="region of interest" description="Disordered" evidence="1">
    <location>
        <begin position="1"/>
        <end position="34"/>
    </location>
</feature>
<dbReference type="GO" id="GO:0016491">
    <property type="term" value="F:oxidoreductase activity"/>
    <property type="evidence" value="ECO:0007669"/>
    <property type="project" value="InterPro"/>
</dbReference>
<dbReference type="Pfam" id="PF00724">
    <property type="entry name" value="Oxidored_FMN"/>
    <property type="match status" value="1"/>
</dbReference>
<reference evidence="3 4" key="1">
    <citation type="submission" date="2020-02" db="EMBL/GenBank/DDBJ databases">
        <title>Broccoli isolated Pseudomonas sp.</title>
        <authorList>
            <person name="Fujikawa T."/>
            <person name="Sawada H."/>
        </authorList>
    </citation>
    <scope>NUCLEOTIDE SEQUENCE [LARGE SCALE GENOMIC DNA]</scope>
    <source>
        <strain evidence="3 4">MAFF212428</strain>
    </source>
</reference>
<dbReference type="GO" id="GO:0010181">
    <property type="term" value="F:FMN binding"/>
    <property type="evidence" value="ECO:0007669"/>
    <property type="project" value="InterPro"/>
</dbReference>
<dbReference type="AlphaFoldDB" id="A0A6M0CSG1"/>
<feature type="domain" description="NADH:flavin oxidoreductase/NADH oxidase N-terminal" evidence="2">
    <location>
        <begin position="29"/>
        <end position="345"/>
    </location>
</feature>
<gene>
    <name evidence="3" type="ORF">G3435_04520</name>
</gene>
<organism evidence="3 4">
    <name type="scientific">Pseudomonas brassicae</name>
    <dbReference type="NCBI Taxonomy" id="2708063"/>
    <lineage>
        <taxon>Bacteria</taxon>
        <taxon>Pseudomonadati</taxon>
        <taxon>Pseudomonadota</taxon>
        <taxon>Gammaproteobacteria</taxon>
        <taxon>Pseudomonadales</taxon>
        <taxon>Pseudomonadaceae</taxon>
        <taxon>Pseudomonas</taxon>
    </lineage>
</organism>
<dbReference type="SUPFAM" id="SSF51395">
    <property type="entry name" value="FMN-linked oxidoreductases"/>
    <property type="match status" value="1"/>
</dbReference>